<keyword evidence="2" id="KW-1185">Reference proteome</keyword>
<evidence type="ECO:0000313" key="1">
    <source>
        <dbReference type="EMBL" id="CAI9725649.1"/>
    </source>
</evidence>
<name>A0AA36B127_OCTVU</name>
<protein>
    <submittedName>
        <fullName evidence="1">Uncharacterized protein</fullName>
    </submittedName>
</protein>
<dbReference type="Proteomes" id="UP001162480">
    <property type="component" value="Chromosome 7"/>
</dbReference>
<dbReference type="AlphaFoldDB" id="A0AA36B127"/>
<reference evidence="1" key="1">
    <citation type="submission" date="2023-08" db="EMBL/GenBank/DDBJ databases">
        <authorList>
            <person name="Alioto T."/>
            <person name="Alioto T."/>
            <person name="Gomez Garrido J."/>
        </authorList>
    </citation>
    <scope>NUCLEOTIDE SEQUENCE</scope>
</reference>
<gene>
    <name evidence="1" type="ORF">OCTVUL_1B003202</name>
</gene>
<accession>A0AA36B127</accession>
<sequence length="99" mass="11482">MLEKILRNPAKTTSNVEAKAEVLWQRRIKMLSSFITVRGICDIKERCSYCNRSVTEQYSIIIGYISDFPPYLILFAPGRKVKTNTTPKKEEMTMEYQGI</sequence>
<organism evidence="1 2">
    <name type="scientific">Octopus vulgaris</name>
    <name type="common">Common octopus</name>
    <dbReference type="NCBI Taxonomy" id="6645"/>
    <lineage>
        <taxon>Eukaryota</taxon>
        <taxon>Metazoa</taxon>
        <taxon>Spiralia</taxon>
        <taxon>Lophotrochozoa</taxon>
        <taxon>Mollusca</taxon>
        <taxon>Cephalopoda</taxon>
        <taxon>Coleoidea</taxon>
        <taxon>Octopodiformes</taxon>
        <taxon>Octopoda</taxon>
        <taxon>Incirrata</taxon>
        <taxon>Octopodidae</taxon>
        <taxon>Octopus</taxon>
    </lineage>
</organism>
<dbReference type="EMBL" id="OX597820">
    <property type="protein sequence ID" value="CAI9725649.1"/>
    <property type="molecule type" value="Genomic_DNA"/>
</dbReference>
<proteinExistence type="predicted"/>
<evidence type="ECO:0000313" key="2">
    <source>
        <dbReference type="Proteomes" id="UP001162480"/>
    </source>
</evidence>